<keyword evidence="10 15" id="KW-0067">ATP-binding</keyword>
<evidence type="ECO:0000313" key="17">
    <source>
        <dbReference type="EMBL" id="EFX91541.1"/>
    </source>
</evidence>
<dbReference type="GO" id="GO:0009244">
    <property type="term" value="P:lipopolysaccharide core region biosynthetic process"/>
    <property type="evidence" value="ECO:0007669"/>
    <property type="project" value="UniProtKB-UniRule"/>
</dbReference>
<dbReference type="RefSeq" id="WP_005623261.1">
    <property type="nucleotide sequence ID" value="NZ_GL831080.1"/>
</dbReference>
<dbReference type="GO" id="GO:0004672">
    <property type="term" value="F:protein kinase activity"/>
    <property type="evidence" value="ECO:0007669"/>
    <property type="project" value="InterPro"/>
</dbReference>
<evidence type="ECO:0000256" key="10">
    <source>
        <dbReference type="ARBA" id="ARBA00022840"/>
    </source>
</evidence>
<dbReference type="NCBIfam" id="NF002475">
    <property type="entry name" value="PRK01723.1"/>
    <property type="match status" value="1"/>
</dbReference>
<evidence type="ECO:0000256" key="5">
    <source>
        <dbReference type="ARBA" id="ARBA00022475"/>
    </source>
</evidence>
<comment type="caution">
    <text evidence="17">The sequence shown here is derived from an EMBL/GenBank/DDBJ whole genome shotgun (WGS) entry which is preliminary data.</text>
</comment>
<evidence type="ECO:0000259" key="16">
    <source>
        <dbReference type="PROSITE" id="PS50011"/>
    </source>
</evidence>
<keyword evidence="18" id="KW-1185">Reference proteome</keyword>
<dbReference type="SUPFAM" id="SSF56112">
    <property type="entry name" value="Protein kinase-like (PK-like)"/>
    <property type="match status" value="1"/>
</dbReference>
<evidence type="ECO:0000256" key="1">
    <source>
        <dbReference type="ARBA" id="ARBA00004515"/>
    </source>
</evidence>
<dbReference type="InterPro" id="IPR011009">
    <property type="entry name" value="Kinase-like_dom_sf"/>
</dbReference>
<keyword evidence="12 15" id="KW-0472">Membrane</keyword>
<dbReference type="Gene3D" id="1.10.510.10">
    <property type="entry name" value="Transferase(Phosphotransferase) domain 1"/>
    <property type="match status" value="1"/>
</dbReference>
<dbReference type="AlphaFoldDB" id="E8KHW3"/>
<dbReference type="Proteomes" id="UP000005467">
    <property type="component" value="Unassembled WGS sequence"/>
</dbReference>
<dbReference type="HAMAP" id="MF_00521">
    <property type="entry name" value="KDO_kinase"/>
    <property type="match status" value="1"/>
</dbReference>
<keyword evidence="5 15" id="KW-1003">Cell membrane</keyword>
<evidence type="ECO:0000256" key="8">
    <source>
        <dbReference type="ARBA" id="ARBA00022741"/>
    </source>
</evidence>
<keyword evidence="8 15" id="KW-0547">Nucleotide-binding</keyword>
<keyword evidence="9 15" id="KW-0418">Kinase</keyword>
<keyword evidence="6 15" id="KW-0997">Cell inner membrane</keyword>
<comment type="pathway">
    <text evidence="2 15">Bacterial outer membrane biogenesis; LPS core biosynthesis.</text>
</comment>
<evidence type="ECO:0000256" key="6">
    <source>
        <dbReference type="ARBA" id="ARBA00022519"/>
    </source>
</evidence>
<protein>
    <recommendedName>
        <fullName evidence="13 15">3-deoxy-D-manno-octulosonic acid kinase</fullName>
        <shortName evidence="15">Kdo kinase</shortName>
        <ecNumber evidence="4 15">2.7.1.166</ecNumber>
    </recommendedName>
</protein>
<evidence type="ECO:0000256" key="11">
    <source>
        <dbReference type="ARBA" id="ARBA00022985"/>
    </source>
</evidence>
<evidence type="ECO:0000256" key="14">
    <source>
        <dbReference type="ARBA" id="ARBA00034417"/>
    </source>
</evidence>
<evidence type="ECO:0000256" key="7">
    <source>
        <dbReference type="ARBA" id="ARBA00022679"/>
    </source>
</evidence>
<dbReference type="Pfam" id="PF06293">
    <property type="entry name" value="Kdo"/>
    <property type="match status" value="1"/>
</dbReference>
<gene>
    <name evidence="15 17" type="primary">kdkA</name>
    <name evidence="17" type="ORF">HMPREF0027_1430</name>
</gene>
<evidence type="ECO:0000256" key="12">
    <source>
        <dbReference type="ARBA" id="ARBA00023136"/>
    </source>
</evidence>
<sequence>MITNLNNLYDFYHFNAKLVPHTQMETLKTLLNCKNFADSDRLLGSSKGRGITWFLNTQAELGVNVVLRHYYRGGLFGKIVKDQYLFNWLENTRAFQEFSLLEKLHEWHLPVPRPVALKVEKNCCWYRADIMLEKIEGTQDLSKYLQTHALSDTQYQQIGKLIRQLHDHQVHHSDLNIHNILLEPTSGQFFLIDFDKCGISQTNDWKSENLARLLRSFKKEQTRLNIRFNEQNWQALLASYHK</sequence>
<dbReference type="InterPro" id="IPR022826">
    <property type="entry name" value="KDO_kinase"/>
</dbReference>
<comment type="catalytic activity">
    <reaction evidence="14 15">
        <text>an alpha-Kdo-(2-&gt;6)-lipid IVA + ATP = a 4-O-phospho-alpha-Kdo-(2-&gt;6)-lipid IVA + ADP + H(+)</text>
        <dbReference type="Rhea" id="RHEA:74271"/>
        <dbReference type="ChEBI" id="CHEBI:15378"/>
        <dbReference type="ChEBI" id="CHEBI:30616"/>
        <dbReference type="ChEBI" id="CHEBI:176428"/>
        <dbReference type="ChEBI" id="CHEBI:193140"/>
        <dbReference type="ChEBI" id="CHEBI:456216"/>
        <dbReference type="EC" id="2.7.1.166"/>
    </reaction>
</comment>
<dbReference type="PROSITE" id="PS50011">
    <property type="entry name" value="PROTEIN_KINASE_DOM"/>
    <property type="match status" value="1"/>
</dbReference>
<evidence type="ECO:0000256" key="13">
    <source>
        <dbReference type="ARBA" id="ARBA00029511"/>
    </source>
</evidence>
<dbReference type="GO" id="GO:0005524">
    <property type="term" value="F:ATP binding"/>
    <property type="evidence" value="ECO:0007669"/>
    <property type="project" value="UniProtKB-UniRule"/>
</dbReference>
<keyword evidence="11 15" id="KW-0448">Lipopolysaccharide biosynthesis</keyword>
<comment type="function">
    <text evidence="15">Catalyzes the ATP-dependent phosphorylation of the 3-deoxy-D-manno-octulosonic acid (Kdo) residue in Kdo-lipid IV(A) at the 4-OH position.</text>
</comment>
<reference evidence="17 18" key="1">
    <citation type="submission" date="2011-01" db="EMBL/GenBank/DDBJ databases">
        <authorList>
            <person name="Muzny D."/>
            <person name="Qin X."/>
            <person name="Deng J."/>
            <person name="Jiang H."/>
            <person name="Liu Y."/>
            <person name="Qu J."/>
            <person name="Song X.-Z."/>
            <person name="Zhang L."/>
            <person name="Thornton R."/>
            <person name="Coyle M."/>
            <person name="Francisco L."/>
            <person name="Jackson L."/>
            <person name="Javaid M."/>
            <person name="Korchina V."/>
            <person name="Kovar C."/>
            <person name="Mata R."/>
            <person name="Mathew T."/>
            <person name="Ngo R."/>
            <person name="Nguyen L."/>
            <person name="Nguyen N."/>
            <person name="Okwuonu G."/>
            <person name="Ongeri F."/>
            <person name="Pham C."/>
            <person name="Simmons D."/>
            <person name="Wilczek-Boney K."/>
            <person name="Hale W."/>
            <person name="Jakkamsetti A."/>
            <person name="Pham P."/>
            <person name="Ruth R."/>
            <person name="San Lucas F."/>
            <person name="Warren J."/>
            <person name="Zhang J."/>
            <person name="Zhao Z."/>
            <person name="Zhou C."/>
            <person name="Zhu D."/>
            <person name="Lee S."/>
            <person name="Bess C."/>
            <person name="Blankenburg K."/>
            <person name="Forbes L."/>
            <person name="Fu Q."/>
            <person name="Gubbala S."/>
            <person name="Hirani K."/>
            <person name="Jayaseelan J.C."/>
            <person name="Lara F."/>
            <person name="Munidasa M."/>
            <person name="Palculict T."/>
            <person name="Patil S."/>
            <person name="Pu L.-L."/>
            <person name="Saada N."/>
            <person name="Tang L."/>
            <person name="Weissenberger G."/>
            <person name="Zhu Y."/>
            <person name="Hemphill L."/>
            <person name="Shang Y."/>
            <person name="Youmans B."/>
            <person name="Ayvaz T."/>
            <person name="Ross M."/>
            <person name="Santibanez J."/>
            <person name="Aqrawi P."/>
            <person name="Gross S."/>
            <person name="Joshi V."/>
            <person name="Fowler G."/>
            <person name="Nazareth L."/>
            <person name="Reid J."/>
            <person name="Worley K."/>
            <person name="Petrosino J."/>
            <person name="Highlander S."/>
            <person name="Gibbs R."/>
        </authorList>
    </citation>
    <scope>NUCLEOTIDE SEQUENCE [LARGE SCALE GENOMIC DNA]</scope>
    <source>
        <strain evidence="17 18">ATCC 25976</strain>
    </source>
</reference>
<name>E8KHW3_9PAST</name>
<dbReference type="InterPro" id="IPR000719">
    <property type="entry name" value="Prot_kinase_dom"/>
</dbReference>
<evidence type="ECO:0000256" key="9">
    <source>
        <dbReference type="ARBA" id="ARBA00022777"/>
    </source>
</evidence>
<proteinExistence type="inferred from homology"/>
<feature type="domain" description="Protein kinase" evidence="16">
    <location>
        <begin position="37"/>
        <end position="242"/>
    </location>
</feature>
<evidence type="ECO:0000313" key="18">
    <source>
        <dbReference type="Proteomes" id="UP000005467"/>
    </source>
</evidence>
<feature type="active site" evidence="15">
    <location>
        <position position="174"/>
    </location>
</feature>
<dbReference type="EMBL" id="AEVG01000100">
    <property type="protein sequence ID" value="EFX91541.1"/>
    <property type="molecule type" value="Genomic_DNA"/>
</dbReference>
<comment type="similarity">
    <text evidence="3 15">Belongs to the protein kinase superfamily. KdkA/RfaP family.</text>
</comment>
<evidence type="ECO:0000256" key="4">
    <source>
        <dbReference type="ARBA" id="ARBA00011988"/>
    </source>
</evidence>
<organism evidence="17 18">
    <name type="scientific">Actinobacillus ureae ATCC 25976</name>
    <dbReference type="NCBI Taxonomy" id="887324"/>
    <lineage>
        <taxon>Bacteria</taxon>
        <taxon>Pseudomonadati</taxon>
        <taxon>Pseudomonadota</taxon>
        <taxon>Gammaproteobacteria</taxon>
        <taxon>Pasteurellales</taxon>
        <taxon>Pasteurellaceae</taxon>
        <taxon>Actinobacillus</taxon>
    </lineage>
</organism>
<dbReference type="UniPathway" id="UPA00958"/>
<dbReference type="GO" id="GO:0005886">
    <property type="term" value="C:plasma membrane"/>
    <property type="evidence" value="ECO:0007669"/>
    <property type="project" value="UniProtKB-SubCell"/>
</dbReference>
<comment type="subcellular location">
    <subcellularLocation>
        <location evidence="1 15">Cell inner membrane</location>
        <topology evidence="1 15">Peripheral membrane protein</topology>
        <orientation evidence="1 15">Cytoplasmic side</orientation>
    </subcellularLocation>
</comment>
<evidence type="ECO:0000256" key="3">
    <source>
        <dbReference type="ARBA" id="ARBA00010327"/>
    </source>
</evidence>
<keyword evidence="7 15" id="KW-0808">Transferase</keyword>
<dbReference type="EC" id="2.7.1.166" evidence="4 15"/>
<evidence type="ECO:0000256" key="2">
    <source>
        <dbReference type="ARBA" id="ARBA00004713"/>
    </source>
</evidence>
<dbReference type="HOGENOM" id="CLU_094226_0_0_6"/>
<evidence type="ECO:0000256" key="15">
    <source>
        <dbReference type="HAMAP-Rule" id="MF_00521"/>
    </source>
</evidence>
<accession>E8KHW3</accession>